<reference evidence="8 9" key="1">
    <citation type="submission" date="2020-10" db="EMBL/GenBank/DDBJ databases">
        <title>Pygocentrus nattereri (red-bellied piranha) genome, fPygNat1, primary haplotype.</title>
        <authorList>
            <person name="Myers G."/>
            <person name="Meyer A."/>
            <person name="Karagic N."/>
            <person name="Pippel M."/>
            <person name="Winkler S."/>
            <person name="Tracey A."/>
            <person name="Wood J."/>
            <person name="Formenti G."/>
            <person name="Howe K."/>
            <person name="Fedrigo O."/>
            <person name="Jarvis E.D."/>
        </authorList>
    </citation>
    <scope>NUCLEOTIDE SEQUENCE [LARGE SCALE GENOMIC DNA]</scope>
</reference>
<dbReference type="Pfam" id="PF00220">
    <property type="entry name" value="Hormone_4"/>
    <property type="match status" value="1"/>
</dbReference>
<evidence type="ECO:0000256" key="4">
    <source>
        <dbReference type="ARBA" id="ARBA00022729"/>
    </source>
</evidence>
<accession>A0AAR2JTR1</accession>
<keyword evidence="5" id="KW-0027">Amidation</keyword>
<dbReference type="FunFam" id="2.60.9.10:FF:000001">
    <property type="entry name" value="oxytocin-neurophysin 1"/>
    <property type="match status" value="1"/>
</dbReference>
<dbReference type="InterPro" id="IPR000981">
    <property type="entry name" value="Neurhyp_horm"/>
</dbReference>
<dbReference type="InterPro" id="IPR036387">
    <property type="entry name" value="Neurhyp_horm_dom_sf"/>
</dbReference>
<comment type="similarity">
    <text evidence="1">Belongs to the vasopressin/oxytocin family.</text>
</comment>
<dbReference type="Gene3D" id="2.60.9.10">
    <property type="entry name" value="Neurohypophysial hormone domain"/>
    <property type="match status" value="1"/>
</dbReference>
<evidence type="ECO:0000256" key="5">
    <source>
        <dbReference type="ARBA" id="ARBA00022815"/>
    </source>
</evidence>
<keyword evidence="4 7" id="KW-0732">Signal</keyword>
<dbReference type="Pfam" id="PF00184">
    <property type="entry name" value="Hormone_5"/>
    <property type="match status" value="1"/>
</dbReference>
<name>A0AAR2JTR1_PYGNA</name>
<dbReference type="SMART" id="SM00003">
    <property type="entry name" value="NH"/>
    <property type="match status" value="1"/>
</dbReference>
<dbReference type="SUPFAM" id="SSF49606">
    <property type="entry name" value="Neurophysin II"/>
    <property type="match status" value="1"/>
</dbReference>
<organism evidence="8 9">
    <name type="scientific">Pygocentrus nattereri</name>
    <name type="common">Red-bellied piranha</name>
    <dbReference type="NCBI Taxonomy" id="42514"/>
    <lineage>
        <taxon>Eukaryota</taxon>
        <taxon>Metazoa</taxon>
        <taxon>Chordata</taxon>
        <taxon>Craniata</taxon>
        <taxon>Vertebrata</taxon>
        <taxon>Euteleostomi</taxon>
        <taxon>Actinopterygii</taxon>
        <taxon>Neopterygii</taxon>
        <taxon>Teleostei</taxon>
        <taxon>Ostariophysi</taxon>
        <taxon>Characiformes</taxon>
        <taxon>Characoidei</taxon>
        <taxon>Pygocentrus</taxon>
    </lineage>
</organism>
<dbReference type="GO" id="GO:0005615">
    <property type="term" value="C:extracellular space"/>
    <property type="evidence" value="ECO:0007669"/>
    <property type="project" value="TreeGrafter"/>
</dbReference>
<reference evidence="8" key="2">
    <citation type="submission" date="2025-08" db="UniProtKB">
        <authorList>
            <consortium name="Ensembl"/>
        </authorList>
    </citation>
    <scope>IDENTIFICATION</scope>
</reference>
<dbReference type="Ensembl" id="ENSPNAT00000048148.1">
    <property type="protein sequence ID" value="ENSPNAP00000055433.1"/>
    <property type="gene ID" value="ENSPNAG00000010167.2"/>
</dbReference>
<evidence type="ECO:0000256" key="6">
    <source>
        <dbReference type="ARBA" id="ARBA00023157"/>
    </source>
</evidence>
<evidence type="ECO:0000256" key="2">
    <source>
        <dbReference type="ARBA" id="ARBA00022685"/>
    </source>
</evidence>
<keyword evidence="2" id="KW-0165">Cleavage on pair of basic residues</keyword>
<evidence type="ECO:0008006" key="10">
    <source>
        <dbReference type="Google" id="ProtNLM"/>
    </source>
</evidence>
<evidence type="ECO:0000313" key="9">
    <source>
        <dbReference type="Proteomes" id="UP001501920"/>
    </source>
</evidence>
<dbReference type="PRINTS" id="PR00831">
    <property type="entry name" value="NEUROPHYSIN"/>
</dbReference>
<dbReference type="PANTHER" id="PTHR11681">
    <property type="entry name" value="NEUROPHYSIN"/>
    <property type="match status" value="1"/>
</dbReference>
<dbReference type="GO" id="GO:0030141">
    <property type="term" value="C:secretory granule"/>
    <property type="evidence" value="ECO:0007669"/>
    <property type="project" value="TreeGrafter"/>
</dbReference>
<proteinExistence type="inferred from homology"/>
<evidence type="ECO:0000256" key="3">
    <source>
        <dbReference type="ARBA" id="ARBA00022702"/>
    </source>
</evidence>
<evidence type="ECO:0000313" key="8">
    <source>
        <dbReference type="Ensembl" id="ENSPNAP00000055433.1"/>
    </source>
</evidence>
<evidence type="ECO:0000256" key="1">
    <source>
        <dbReference type="ARBA" id="ARBA00007369"/>
    </source>
</evidence>
<evidence type="ECO:0000256" key="7">
    <source>
        <dbReference type="SAM" id="SignalP"/>
    </source>
</evidence>
<dbReference type="AlphaFoldDB" id="A0AAR2JTR1"/>
<dbReference type="Proteomes" id="UP001501920">
    <property type="component" value="Chromosome 23"/>
</dbReference>
<sequence length="168" mass="18002">MSAHAQSVLCLLCALLALSSACYIQNCPRGGKRSALDIDLLRPCLACGPGGKGRCFGSSICCGEGLGCFMGSPETARCSEEDYLPSPCEAGRKPCGAEEGHCAAPGVCCHSVVWCEMLCFKETQWRGQESDCGPHHFHRGGDLSARRSDCSKVLDLPSSLHIKLRRHE</sequence>
<keyword evidence="3" id="KW-0372">Hormone</keyword>
<protein>
    <recommendedName>
        <fullName evidence="10">Oxytocin</fullName>
    </recommendedName>
</protein>
<dbReference type="PROSITE" id="PS00264">
    <property type="entry name" value="NEUROHYPOPHYS_HORM"/>
    <property type="match status" value="1"/>
</dbReference>
<reference evidence="8" key="3">
    <citation type="submission" date="2025-09" db="UniProtKB">
        <authorList>
            <consortium name="Ensembl"/>
        </authorList>
    </citation>
    <scope>IDENTIFICATION</scope>
</reference>
<keyword evidence="6" id="KW-1015">Disulfide bond</keyword>
<dbReference type="GO" id="GO:0005185">
    <property type="term" value="F:neurohypophyseal hormone activity"/>
    <property type="evidence" value="ECO:0007669"/>
    <property type="project" value="InterPro"/>
</dbReference>
<keyword evidence="9" id="KW-1185">Reference proteome</keyword>
<dbReference type="PANTHER" id="PTHR11681:SF5">
    <property type="entry name" value="ISOTOCIN"/>
    <property type="match status" value="1"/>
</dbReference>
<dbReference type="GeneTree" id="ENSGT00390000004511"/>
<feature type="signal peptide" evidence="7">
    <location>
        <begin position="1"/>
        <end position="21"/>
    </location>
</feature>
<dbReference type="InterPro" id="IPR022423">
    <property type="entry name" value="Neurohypophysial_hormone_CS"/>
</dbReference>
<feature type="chain" id="PRO_5043378068" description="Oxytocin" evidence="7">
    <location>
        <begin position="22"/>
        <end position="168"/>
    </location>
</feature>